<dbReference type="Gene3D" id="3.10.20.30">
    <property type="match status" value="1"/>
</dbReference>
<dbReference type="AlphaFoldDB" id="A0A417XUW0"/>
<dbReference type="CDD" id="cd00565">
    <property type="entry name" value="Ubl_ThiS"/>
    <property type="match status" value="1"/>
</dbReference>
<dbReference type="PANTHER" id="PTHR34472">
    <property type="entry name" value="SULFUR CARRIER PROTEIN THIS"/>
    <property type="match status" value="1"/>
</dbReference>
<evidence type="ECO:0000313" key="2">
    <source>
        <dbReference type="Proteomes" id="UP000283644"/>
    </source>
</evidence>
<dbReference type="InterPro" id="IPR003749">
    <property type="entry name" value="ThiS/MoaD-like"/>
</dbReference>
<dbReference type="RefSeq" id="WP_118928100.1">
    <property type="nucleotide sequence ID" value="NZ_QXGH01000034.1"/>
</dbReference>
<reference evidence="1 2" key="1">
    <citation type="submission" date="2018-09" db="EMBL/GenBank/DDBJ databases">
        <title>Genome sequencing of Nocardioides immobilis CCTCC AB 2017083 for comparison to Nocardioides silvaticus.</title>
        <authorList>
            <person name="Li C."/>
            <person name="Wang G."/>
        </authorList>
    </citation>
    <scope>NUCLEOTIDE SEQUENCE [LARGE SCALE GENOMIC DNA]</scope>
    <source>
        <strain evidence="1 2">CCTCC AB 2017083</strain>
    </source>
</reference>
<dbReference type="EMBL" id="QXGH01000034">
    <property type="protein sequence ID" value="RHW24274.1"/>
    <property type="molecule type" value="Genomic_DNA"/>
</dbReference>
<dbReference type="Proteomes" id="UP000283644">
    <property type="component" value="Unassembled WGS sequence"/>
</dbReference>
<dbReference type="PANTHER" id="PTHR34472:SF1">
    <property type="entry name" value="SULFUR CARRIER PROTEIN THIS"/>
    <property type="match status" value="1"/>
</dbReference>
<accession>A0A417XUW0</accession>
<dbReference type="Pfam" id="PF02597">
    <property type="entry name" value="ThiS"/>
    <property type="match status" value="1"/>
</dbReference>
<organism evidence="1 2">
    <name type="scientific">Nocardioides immobilis</name>
    <dbReference type="NCBI Taxonomy" id="2049295"/>
    <lineage>
        <taxon>Bacteria</taxon>
        <taxon>Bacillati</taxon>
        <taxon>Actinomycetota</taxon>
        <taxon>Actinomycetes</taxon>
        <taxon>Propionibacteriales</taxon>
        <taxon>Nocardioidaceae</taxon>
        <taxon>Nocardioides</taxon>
    </lineage>
</organism>
<protein>
    <submittedName>
        <fullName evidence="1">Sulfur carrier protein ThiS</fullName>
    </submittedName>
</protein>
<comment type="caution">
    <text evidence="1">The sequence shown here is derived from an EMBL/GenBank/DDBJ whole genome shotgun (WGS) entry which is preliminary data.</text>
</comment>
<dbReference type="OrthoDB" id="163636at2"/>
<dbReference type="NCBIfam" id="TIGR01683">
    <property type="entry name" value="thiS"/>
    <property type="match status" value="1"/>
</dbReference>
<dbReference type="InterPro" id="IPR012675">
    <property type="entry name" value="Beta-grasp_dom_sf"/>
</dbReference>
<dbReference type="InterPro" id="IPR016155">
    <property type="entry name" value="Mopterin_synth/thiamin_S_b"/>
</dbReference>
<gene>
    <name evidence="1" type="primary">thiS</name>
    <name evidence="1" type="ORF">D0Z08_25520</name>
</gene>
<dbReference type="SUPFAM" id="SSF54285">
    <property type="entry name" value="MoaD/ThiS"/>
    <property type="match status" value="1"/>
</dbReference>
<proteinExistence type="predicted"/>
<evidence type="ECO:0000313" key="1">
    <source>
        <dbReference type="EMBL" id="RHW24274.1"/>
    </source>
</evidence>
<keyword evidence="2" id="KW-1185">Reference proteome</keyword>
<name>A0A417XUW0_9ACTN</name>
<sequence>MLITVNGQPTELAGATVADLLTARMDDPRPNGIAVAVNDEVVPRDDWPRWPLKAGDTVEIVTAVQGG</sequence>
<dbReference type="InterPro" id="IPR010035">
    <property type="entry name" value="Thi_S"/>
</dbReference>